<comment type="caution">
    <text evidence="1">The sequence shown here is derived from an EMBL/GenBank/DDBJ whole genome shotgun (WGS) entry which is preliminary data.</text>
</comment>
<evidence type="ECO:0000313" key="1">
    <source>
        <dbReference type="EMBL" id="KAF4630812.1"/>
    </source>
</evidence>
<dbReference type="AlphaFoldDB" id="A0A8H4RIS2"/>
<dbReference type="OrthoDB" id="3550442at2759"/>
<organism evidence="1 2">
    <name type="scientific">Cudoniella acicularis</name>
    <dbReference type="NCBI Taxonomy" id="354080"/>
    <lineage>
        <taxon>Eukaryota</taxon>
        <taxon>Fungi</taxon>
        <taxon>Dikarya</taxon>
        <taxon>Ascomycota</taxon>
        <taxon>Pezizomycotina</taxon>
        <taxon>Leotiomycetes</taxon>
        <taxon>Helotiales</taxon>
        <taxon>Tricladiaceae</taxon>
        <taxon>Cudoniella</taxon>
    </lineage>
</organism>
<name>A0A8H4RIS2_9HELO</name>
<dbReference type="Proteomes" id="UP000566819">
    <property type="component" value="Unassembled WGS sequence"/>
</dbReference>
<gene>
    <name evidence="1" type="ORF">G7Y89_g7323</name>
</gene>
<protein>
    <submittedName>
        <fullName evidence="1">Uncharacterized protein</fullName>
    </submittedName>
</protein>
<proteinExistence type="predicted"/>
<dbReference type="EMBL" id="JAAMPI010000508">
    <property type="protein sequence ID" value="KAF4630812.1"/>
    <property type="molecule type" value="Genomic_DNA"/>
</dbReference>
<accession>A0A8H4RIS2</accession>
<keyword evidence="2" id="KW-1185">Reference proteome</keyword>
<reference evidence="1 2" key="1">
    <citation type="submission" date="2020-03" db="EMBL/GenBank/DDBJ databases">
        <title>Draft Genome Sequence of Cudoniella acicularis.</title>
        <authorList>
            <person name="Buettner E."/>
            <person name="Kellner H."/>
        </authorList>
    </citation>
    <scope>NUCLEOTIDE SEQUENCE [LARGE SCALE GENOMIC DNA]</scope>
    <source>
        <strain evidence="1 2">DSM 108380</strain>
    </source>
</reference>
<evidence type="ECO:0000313" key="2">
    <source>
        <dbReference type="Proteomes" id="UP000566819"/>
    </source>
</evidence>
<sequence>MEMAKEPIQDQRWRRWFGLGIAALARDILGNRVPILALQKGCRQQFFRFTLDCYRIERVKFLNHWPTRNGHRLGASWYIVEKSSRLRDFNLQSLDTLNPPAWDSCYYFGEEIEGLQRMRSISLDQNITGMTVFCTRGRIYGIHTYHGRSLAVDTYSRLTKRLQDQVVWLYFLLGPREIVDNIFVRFRYQSPTIKSSNPIIIIHTSHGRLYTCGQYVEPSDSRYRYHRLYSRPVSQLLYRDPDPGQPILYFGVDSYLAAGAEPALENLDSVDCPIYRLSIYYSYASLENVDSVRWFYDLGTEEQPAQ</sequence>